<feature type="domain" description="Porphobilinogen deaminase N-terminal" evidence="9">
    <location>
        <begin position="9"/>
        <end position="214"/>
    </location>
</feature>
<dbReference type="EC" id="2.5.1.61" evidence="8"/>
<name>A0A4R7Z5T6_9FIRM</name>
<dbReference type="PIRSF" id="PIRSF001438">
    <property type="entry name" value="4pyrrol_synth_OHMeBilane_synth"/>
    <property type="match status" value="1"/>
</dbReference>
<comment type="subunit">
    <text evidence="4 8">Monomer.</text>
</comment>
<comment type="caution">
    <text evidence="11">The sequence shown here is derived from an EMBL/GenBank/DDBJ whole genome shotgun (WGS) entry which is preliminary data.</text>
</comment>
<dbReference type="FunFam" id="3.40.190.10:FF:000005">
    <property type="entry name" value="Porphobilinogen deaminase"/>
    <property type="match status" value="1"/>
</dbReference>
<dbReference type="Gene3D" id="3.30.160.40">
    <property type="entry name" value="Porphobilinogen deaminase, C-terminal domain"/>
    <property type="match status" value="1"/>
</dbReference>
<dbReference type="HAMAP" id="MF_00260">
    <property type="entry name" value="Porphobil_deam"/>
    <property type="match status" value="1"/>
</dbReference>
<evidence type="ECO:0000256" key="8">
    <source>
        <dbReference type="HAMAP-Rule" id="MF_00260"/>
    </source>
</evidence>
<dbReference type="GO" id="GO:0004418">
    <property type="term" value="F:hydroxymethylbilane synthase activity"/>
    <property type="evidence" value="ECO:0007669"/>
    <property type="project" value="UniProtKB-UniRule"/>
</dbReference>
<dbReference type="PANTHER" id="PTHR11557:SF0">
    <property type="entry name" value="PORPHOBILINOGEN DEAMINASE"/>
    <property type="match status" value="1"/>
</dbReference>
<dbReference type="SUPFAM" id="SSF53850">
    <property type="entry name" value="Periplasmic binding protein-like II"/>
    <property type="match status" value="1"/>
</dbReference>
<evidence type="ECO:0000256" key="1">
    <source>
        <dbReference type="ARBA" id="ARBA00002869"/>
    </source>
</evidence>
<evidence type="ECO:0000256" key="6">
    <source>
        <dbReference type="ARBA" id="ARBA00023244"/>
    </source>
</evidence>
<dbReference type="InterPro" id="IPR022418">
    <property type="entry name" value="Porphobilinogen_deaminase_C"/>
</dbReference>
<reference evidence="11 12" key="1">
    <citation type="submission" date="2019-03" db="EMBL/GenBank/DDBJ databases">
        <title>Subsurface microbial communities from deep shales in Ohio and West Virginia, USA.</title>
        <authorList>
            <person name="Wrighton K."/>
        </authorList>
    </citation>
    <scope>NUCLEOTIDE SEQUENCE [LARGE SCALE GENOMIC DNA]</scope>
    <source>
        <strain evidence="11 12">MSL9.2</strain>
    </source>
</reference>
<dbReference type="GO" id="GO:0006782">
    <property type="term" value="P:protoporphyrinogen IX biosynthetic process"/>
    <property type="evidence" value="ECO:0007669"/>
    <property type="project" value="UniProtKB-UniRule"/>
</dbReference>
<dbReference type="NCBIfam" id="TIGR00212">
    <property type="entry name" value="hemC"/>
    <property type="match status" value="1"/>
</dbReference>
<dbReference type="FunFam" id="3.40.190.10:FF:000086">
    <property type="entry name" value="Probable porphobilinogen deaminase"/>
    <property type="match status" value="1"/>
</dbReference>
<dbReference type="Gene3D" id="3.40.190.10">
    <property type="entry name" value="Periplasmic binding protein-like II"/>
    <property type="match status" value="2"/>
</dbReference>
<dbReference type="OrthoDB" id="9810298at2"/>
<keyword evidence="6 8" id="KW-0627">Porphyrin biosynthesis</keyword>
<keyword evidence="5 8" id="KW-0808">Transferase</keyword>
<dbReference type="InterPro" id="IPR036803">
    <property type="entry name" value="Porphobilinogen_deaminase_C_sf"/>
</dbReference>
<feature type="modified residue" description="S-(dipyrrolylmethanemethyl)cysteine" evidence="8">
    <location>
        <position position="243"/>
    </location>
</feature>
<protein>
    <recommendedName>
        <fullName evidence="8">Porphobilinogen deaminase</fullName>
        <shortName evidence="8">PBG</shortName>
        <ecNumber evidence="8">2.5.1.61</ecNumber>
    </recommendedName>
    <alternativeName>
        <fullName evidence="8">Hydroxymethylbilane synthase</fullName>
        <shortName evidence="8">HMBS</shortName>
    </alternativeName>
    <alternativeName>
        <fullName evidence="8">Pre-uroporphyrinogen synthase</fullName>
    </alternativeName>
</protein>
<dbReference type="Proteomes" id="UP000294697">
    <property type="component" value="Unassembled WGS sequence"/>
</dbReference>
<comment type="pathway">
    <text evidence="2">Porphyrin-containing compound metabolism; protoporphyrin-IX biosynthesis; coproporphyrinogen-III from 5-aminolevulinate: step 2/4.</text>
</comment>
<comment type="miscellaneous">
    <text evidence="8">The porphobilinogen subunits are added to the dipyrromethane group.</text>
</comment>
<dbReference type="Pfam" id="PF03900">
    <property type="entry name" value="Porphobil_deamC"/>
    <property type="match status" value="1"/>
</dbReference>
<dbReference type="InterPro" id="IPR022417">
    <property type="entry name" value="Porphobilin_deaminase_N"/>
</dbReference>
<accession>A0A4R7Z5T6</accession>
<comment type="function">
    <text evidence="1 8">Tetrapolymerization of the monopyrrole PBG into the hydroxymethylbilane pre-uroporphyrinogen in several discrete steps.</text>
</comment>
<dbReference type="PRINTS" id="PR00151">
    <property type="entry name" value="PORPHBDMNASE"/>
</dbReference>
<evidence type="ECO:0000256" key="4">
    <source>
        <dbReference type="ARBA" id="ARBA00011245"/>
    </source>
</evidence>
<evidence type="ECO:0000313" key="11">
    <source>
        <dbReference type="EMBL" id="TDW06674.1"/>
    </source>
</evidence>
<dbReference type="EMBL" id="SODA01000004">
    <property type="protein sequence ID" value="TDW06674.1"/>
    <property type="molecule type" value="Genomic_DNA"/>
</dbReference>
<comment type="similarity">
    <text evidence="3 8">Belongs to the HMBS family.</text>
</comment>
<sequence>MIKLKENYIIGTRNSNLALKQCQIVKEKLQNEFPEIEFEIKEIATTGDRERDKKFSEINGEGIFVREIEIALLAGEIDLAVHSFKDLPTVLPEDLEVAAVIDRANRVDVLAGAEKRLAELPAGARLGTGSLRRKSQLLAYRSDLEIVPIRGNIETRLKKVKTQNLDGVILAAAGLERLGLKEQITEYLSTEICLPAARQGAVAVEIRKENTELKKILKKAESKNTALEVWAEHAFLKEMEAGCHAPLAAEAVIEAQKLTLTAAAGELDGSRIIRKKVSTKDLTLNSVQRLGQELAREVKAAGAADILARLQKNKS</sequence>
<comment type="catalytic activity">
    <reaction evidence="7 8">
        <text>4 porphobilinogen + H2O = hydroxymethylbilane + 4 NH4(+)</text>
        <dbReference type="Rhea" id="RHEA:13185"/>
        <dbReference type="ChEBI" id="CHEBI:15377"/>
        <dbReference type="ChEBI" id="CHEBI:28938"/>
        <dbReference type="ChEBI" id="CHEBI:57845"/>
        <dbReference type="ChEBI" id="CHEBI:58126"/>
        <dbReference type="EC" id="2.5.1.61"/>
    </reaction>
</comment>
<dbReference type="Pfam" id="PF01379">
    <property type="entry name" value="Porphobil_deam"/>
    <property type="match status" value="1"/>
</dbReference>
<evidence type="ECO:0000256" key="3">
    <source>
        <dbReference type="ARBA" id="ARBA00005638"/>
    </source>
</evidence>
<evidence type="ECO:0000256" key="5">
    <source>
        <dbReference type="ARBA" id="ARBA00022679"/>
    </source>
</evidence>
<organism evidence="11 12">
    <name type="scientific">Halanaerobium saccharolyticum</name>
    <dbReference type="NCBI Taxonomy" id="43595"/>
    <lineage>
        <taxon>Bacteria</taxon>
        <taxon>Bacillati</taxon>
        <taxon>Bacillota</taxon>
        <taxon>Clostridia</taxon>
        <taxon>Halanaerobiales</taxon>
        <taxon>Halanaerobiaceae</taxon>
        <taxon>Halanaerobium</taxon>
    </lineage>
</organism>
<dbReference type="PANTHER" id="PTHR11557">
    <property type="entry name" value="PORPHOBILINOGEN DEAMINASE"/>
    <property type="match status" value="1"/>
</dbReference>
<gene>
    <name evidence="8" type="primary">hemC</name>
    <name evidence="11" type="ORF">C8C77_10463</name>
</gene>
<feature type="domain" description="Porphobilinogen deaminase C-terminal" evidence="10">
    <location>
        <begin position="227"/>
        <end position="299"/>
    </location>
</feature>
<dbReference type="AlphaFoldDB" id="A0A4R7Z5T6"/>
<dbReference type="GO" id="GO:0005737">
    <property type="term" value="C:cytoplasm"/>
    <property type="evidence" value="ECO:0007669"/>
    <property type="project" value="UniProtKB-UniRule"/>
</dbReference>
<proteinExistence type="inferred from homology"/>
<dbReference type="SUPFAM" id="SSF54782">
    <property type="entry name" value="Porphobilinogen deaminase (hydroxymethylbilane synthase), C-terminal domain"/>
    <property type="match status" value="1"/>
</dbReference>
<evidence type="ECO:0000313" key="12">
    <source>
        <dbReference type="Proteomes" id="UP000294697"/>
    </source>
</evidence>
<evidence type="ECO:0000256" key="2">
    <source>
        <dbReference type="ARBA" id="ARBA00004735"/>
    </source>
</evidence>
<dbReference type="InterPro" id="IPR000860">
    <property type="entry name" value="HemC"/>
</dbReference>
<comment type="cofactor">
    <cofactor evidence="8">
        <name>dipyrromethane</name>
        <dbReference type="ChEBI" id="CHEBI:60342"/>
    </cofactor>
    <text evidence="8">Binds 1 dipyrromethane group covalently.</text>
</comment>
<evidence type="ECO:0000256" key="7">
    <source>
        <dbReference type="ARBA" id="ARBA00048169"/>
    </source>
</evidence>
<evidence type="ECO:0000259" key="9">
    <source>
        <dbReference type="Pfam" id="PF01379"/>
    </source>
</evidence>
<evidence type="ECO:0000259" key="10">
    <source>
        <dbReference type="Pfam" id="PF03900"/>
    </source>
</evidence>